<accession>A0ABS0EK09</accession>
<protein>
    <submittedName>
        <fullName evidence="2">Uncharacterized protein</fullName>
    </submittedName>
</protein>
<dbReference type="Proteomes" id="UP000611215">
    <property type="component" value="Unassembled WGS sequence"/>
</dbReference>
<reference evidence="2 3" key="1">
    <citation type="submission" date="2020-11" db="EMBL/GenBank/DDBJ databases">
        <title>Winogradskyella marina sp. nov., isolated from marine sediment.</title>
        <authorList>
            <person name="Bo J."/>
            <person name="Wang S."/>
            <person name="Song X."/>
            <person name="Du Z."/>
        </authorList>
    </citation>
    <scope>NUCLEOTIDE SEQUENCE [LARGE SCALE GENOMIC DNA]</scope>
    <source>
        <strain evidence="2 3">F6397</strain>
    </source>
</reference>
<name>A0ABS0EK09_9FLAO</name>
<dbReference type="EMBL" id="JADOET010000010">
    <property type="protein sequence ID" value="MBF8150707.1"/>
    <property type="molecule type" value="Genomic_DNA"/>
</dbReference>
<sequence length="223" mass="25775">MTAMAWSINPSEMLYLPLWILTIIGLILFLTIKKIGTYSLILIAILWLLQISETLGWFLTFEPENLALWGIFGLPTIACILITFFGINYGLENQKKFGLGIKGIALLIPIVGILSYANKTYDKNVFSEFYDIKKTEYKAVFKPQPSDTRQFEMEMSSTELRNLVKDKATFVANHHYFPNARFKVNMTFSKINEIELYQVADHKLEQPIKWKIDELNGETEFLK</sequence>
<keyword evidence="1" id="KW-1133">Transmembrane helix</keyword>
<evidence type="ECO:0000313" key="3">
    <source>
        <dbReference type="Proteomes" id="UP000611215"/>
    </source>
</evidence>
<keyword evidence="3" id="KW-1185">Reference proteome</keyword>
<feature type="transmembrane region" description="Helical" evidence="1">
    <location>
        <begin position="14"/>
        <end position="32"/>
    </location>
</feature>
<evidence type="ECO:0000313" key="2">
    <source>
        <dbReference type="EMBL" id="MBF8150707.1"/>
    </source>
</evidence>
<feature type="transmembrane region" description="Helical" evidence="1">
    <location>
        <begin position="66"/>
        <end position="87"/>
    </location>
</feature>
<keyword evidence="1" id="KW-0812">Transmembrane</keyword>
<evidence type="ECO:0000256" key="1">
    <source>
        <dbReference type="SAM" id="Phobius"/>
    </source>
</evidence>
<feature type="transmembrane region" description="Helical" evidence="1">
    <location>
        <begin position="99"/>
        <end position="117"/>
    </location>
</feature>
<comment type="caution">
    <text evidence="2">The sequence shown here is derived from an EMBL/GenBank/DDBJ whole genome shotgun (WGS) entry which is preliminary data.</text>
</comment>
<gene>
    <name evidence="2" type="ORF">ITJ86_12415</name>
</gene>
<keyword evidence="1" id="KW-0472">Membrane</keyword>
<feature type="transmembrane region" description="Helical" evidence="1">
    <location>
        <begin position="39"/>
        <end position="60"/>
    </location>
</feature>
<organism evidence="2 3">
    <name type="scientific">Winogradskyella marina</name>
    <dbReference type="NCBI Taxonomy" id="2785530"/>
    <lineage>
        <taxon>Bacteria</taxon>
        <taxon>Pseudomonadati</taxon>
        <taxon>Bacteroidota</taxon>
        <taxon>Flavobacteriia</taxon>
        <taxon>Flavobacteriales</taxon>
        <taxon>Flavobacteriaceae</taxon>
        <taxon>Winogradskyella</taxon>
    </lineage>
</organism>
<proteinExistence type="predicted"/>